<keyword evidence="5" id="KW-0663">Pyridoxal phosphate</keyword>
<dbReference type="AlphaFoldDB" id="A0AAD8YNF0"/>
<dbReference type="InterPro" id="IPR015421">
    <property type="entry name" value="PyrdxlP-dep_Trfase_major"/>
</dbReference>
<evidence type="ECO:0000313" key="8">
    <source>
        <dbReference type="Proteomes" id="UP001224775"/>
    </source>
</evidence>
<organism evidence="7 8">
    <name type="scientific">Skeletonema marinoi</name>
    <dbReference type="NCBI Taxonomy" id="267567"/>
    <lineage>
        <taxon>Eukaryota</taxon>
        <taxon>Sar</taxon>
        <taxon>Stramenopiles</taxon>
        <taxon>Ochrophyta</taxon>
        <taxon>Bacillariophyta</taxon>
        <taxon>Coscinodiscophyceae</taxon>
        <taxon>Thalassiosirophycidae</taxon>
        <taxon>Thalassiosirales</taxon>
        <taxon>Skeletonemataceae</taxon>
        <taxon>Skeletonema</taxon>
        <taxon>Skeletonema marinoi-dohrnii complex</taxon>
    </lineage>
</organism>
<dbReference type="Proteomes" id="UP001224775">
    <property type="component" value="Unassembled WGS sequence"/>
</dbReference>
<comment type="cofactor">
    <cofactor evidence="1">
        <name>pyridoxal 5'-phosphate</name>
        <dbReference type="ChEBI" id="CHEBI:597326"/>
    </cofactor>
</comment>
<evidence type="ECO:0000256" key="1">
    <source>
        <dbReference type="ARBA" id="ARBA00001933"/>
    </source>
</evidence>
<evidence type="ECO:0000256" key="5">
    <source>
        <dbReference type="ARBA" id="ARBA00022898"/>
    </source>
</evidence>
<reference evidence="7" key="1">
    <citation type="submission" date="2023-06" db="EMBL/GenBank/DDBJ databases">
        <title>Survivors Of The Sea: Transcriptome response of Skeletonema marinoi to long-term dormancy.</title>
        <authorList>
            <person name="Pinder M.I.M."/>
            <person name="Kourtchenko O."/>
            <person name="Robertson E.K."/>
            <person name="Larsson T."/>
            <person name="Maumus F."/>
            <person name="Osuna-Cruz C.M."/>
            <person name="Vancaester E."/>
            <person name="Stenow R."/>
            <person name="Vandepoele K."/>
            <person name="Ploug H."/>
            <person name="Bruchert V."/>
            <person name="Godhe A."/>
            <person name="Topel M."/>
        </authorList>
    </citation>
    <scope>NUCLEOTIDE SEQUENCE</scope>
    <source>
        <strain evidence="7">R05AC</strain>
    </source>
</reference>
<keyword evidence="8" id="KW-1185">Reference proteome</keyword>
<comment type="caution">
    <text evidence="7">The sequence shown here is derived from an EMBL/GenBank/DDBJ whole genome shotgun (WGS) entry which is preliminary data.</text>
</comment>
<sequence>MISLLNNIHPAFLGLLVQSPLLCNGFISSKPLSLPTSELRNPKSATLFASSIQKDSITTLLALDSDVDEDEIVETVDRAPCFDGICESTPVDGDVAAILSDTNAYDHDSIQDEASSGESHAGEAMLRLGTMTGPTVWSEFGRLSQEYDVANLGQGFPDWLPPDFAVEALVSATIDSTKQSPHQYTRTAGHPNLVKQLARRYSKHMHRTIDPMNEVSVTVGASQALYLSLQTLVKPGDEVILFEPFFDLYQNQIKLAGGTPVYVPLTFVPYSEDNEEVTGGEWILEPEKLEQAISPKTRAIILNSPHNPTGKVFNVSEMQHIADSVIAAGPQCVVISDEVYKYIVHSSPPQDELLGVGSSCPGHVHFASLPGMWDRTITVSSAGKTFSATGWQVGWCIGPSNLISPIHQLLPYVQFCASTVIQEALARTLPKADEPYEGYDSYYEYLNSKYRRKRDLLGKGLKEAGFAIPDYDRTPGGGFFIFARITPELRRALPAERMGPEYTKNPAAPGGEARLDWALCQWMAEEKGVLCIPSSPFFSREKAMEGASDEFIRVAFCKTDETIESAAKALMGVRSNKALIGSALVEANAE</sequence>
<keyword evidence="4 7" id="KW-0808">Transferase</keyword>
<comment type="similarity">
    <text evidence="2">Belongs to the class-I pyridoxal-phosphate-dependent aminotransferase family.</text>
</comment>
<dbReference type="PANTHER" id="PTHR43807:SF20">
    <property type="entry name" value="FI04487P"/>
    <property type="match status" value="1"/>
</dbReference>
<dbReference type="SUPFAM" id="SSF53383">
    <property type="entry name" value="PLP-dependent transferases"/>
    <property type="match status" value="1"/>
</dbReference>
<feature type="domain" description="Aminotransferase class I/classII large" evidence="6">
    <location>
        <begin position="148"/>
        <end position="570"/>
    </location>
</feature>
<evidence type="ECO:0000259" key="6">
    <source>
        <dbReference type="Pfam" id="PF00155"/>
    </source>
</evidence>
<dbReference type="GO" id="GO:0030170">
    <property type="term" value="F:pyridoxal phosphate binding"/>
    <property type="evidence" value="ECO:0007669"/>
    <property type="project" value="InterPro"/>
</dbReference>
<evidence type="ECO:0000256" key="3">
    <source>
        <dbReference type="ARBA" id="ARBA00022576"/>
    </source>
</evidence>
<evidence type="ECO:0000313" key="7">
    <source>
        <dbReference type="EMBL" id="KAK1748490.1"/>
    </source>
</evidence>
<accession>A0AAD8YNF0</accession>
<dbReference type="InterPro" id="IPR051326">
    <property type="entry name" value="Kynurenine-oxoglutarate_AT"/>
</dbReference>
<dbReference type="GO" id="GO:0016212">
    <property type="term" value="F:kynurenine-oxoglutarate transaminase activity"/>
    <property type="evidence" value="ECO:0007669"/>
    <property type="project" value="TreeGrafter"/>
</dbReference>
<dbReference type="InterPro" id="IPR015424">
    <property type="entry name" value="PyrdxlP-dep_Trfase"/>
</dbReference>
<name>A0AAD8YNF0_9STRA</name>
<gene>
    <name evidence="7" type="ORF">QTG54_000429</name>
</gene>
<dbReference type="EC" id="2.6.1.-" evidence="7"/>
<dbReference type="Pfam" id="PF00155">
    <property type="entry name" value="Aminotran_1_2"/>
    <property type="match status" value="1"/>
</dbReference>
<dbReference type="FunFam" id="3.40.640.10:FF:000024">
    <property type="entry name" value="Kynurenine--oxoglutarate transaminase 3"/>
    <property type="match status" value="1"/>
</dbReference>
<proteinExistence type="inferred from homology"/>
<dbReference type="Gene3D" id="3.40.640.10">
    <property type="entry name" value="Type I PLP-dependent aspartate aminotransferase-like (Major domain)"/>
    <property type="match status" value="1"/>
</dbReference>
<dbReference type="GO" id="GO:0005737">
    <property type="term" value="C:cytoplasm"/>
    <property type="evidence" value="ECO:0007669"/>
    <property type="project" value="TreeGrafter"/>
</dbReference>
<dbReference type="InterPro" id="IPR004839">
    <property type="entry name" value="Aminotransferase_I/II_large"/>
</dbReference>
<keyword evidence="3 7" id="KW-0032">Aminotransferase</keyword>
<dbReference type="Gene3D" id="3.90.1150.10">
    <property type="entry name" value="Aspartate Aminotransferase, domain 1"/>
    <property type="match status" value="1"/>
</dbReference>
<protein>
    <submittedName>
        <fullName evidence="7">Aminotransferase</fullName>
        <ecNumber evidence="7">2.6.1.-</ecNumber>
    </submittedName>
</protein>
<evidence type="ECO:0000256" key="2">
    <source>
        <dbReference type="ARBA" id="ARBA00007441"/>
    </source>
</evidence>
<evidence type="ECO:0000256" key="4">
    <source>
        <dbReference type="ARBA" id="ARBA00022679"/>
    </source>
</evidence>
<dbReference type="EMBL" id="JATAAI010000001">
    <property type="protein sequence ID" value="KAK1748490.1"/>
    <property type="molecule type" value="Genomic_DNA"/>
</dbReference>
<dbReference type="PANTHER" id="PTHR43807">
    <property type="entry name" value="FI04487P"/>
    <property type="match status" value="1"/>
</dbReference>
<dbReference type="CDD" id="cd00609">
    <property type="entry name" value="AAT_like"/>
    <property type="match status" value="1"/>
</dbReference>
<dbReference type="InterPro" id="IPR015422">
    <property type="entry name" value="PyrdxlP-dep_Trfase_small"/>
</dbReference>